<comment type="caution">
    <text evidence="2">The sequence shown here is derived from an EMBL/GenBank/DDBJ whole genome shotgun (WGS) entry which is preliminary data.</text>
</comment>
<proteinExistence type="predicted"/>
<evidence type="ECO:0000256" key="1">
    <source>
        <dbReference type="SAM" id="MobiDB-lite"/>
    </source>
</evidence>
<feature type="compositionally biased region" description="Basic and acidic residues" evidence="1">
    <location>
        <begin position="48"/>
        <end position="57"/>
    </location>
</feature>
<dbReference type="AlphaFoldDB" id="A0A2U2MVU7"/>
<dbReference type="RefSeq" id="WP_109680351.1">
    <property type="nucleotide sequence ID" value="NZ_CP086615.1"/>
</dbReference>
<keyword evidence="3" id="KW-1185">Reference proteome</keyword>
<evidence type="ECO:0000313" key="2">
    <source>
        <dbReference type="EMBL" id="PWG60991.1"/>
    </source>
</evidence>
<dbReference type="Pfam" id="PF10116">
    <property type="entry name" value="Host_attach"/>
    <property type="match status" value="1"/>
</dbReference>
<dbReference type="OrthoDB" id="329419at2"/>
<accession>A0A2U2MVU7</accession>
<dbReference type="InterPro" id="IPR019291">
    <property type="entry name" value="Host_attachment_protein"/>
</dbReference>
<organism evidence="2 3">
    <name type="scientific">Sediminicurvatus halobius</name>
    <dbReference type="NCBI Taxonomy" id="2182432"/>
    <lineage>
        <taxon>Bacteria</taxon>
        <taxon>Pseudomonadati</taxon>
        <taxon>Pseudomonadota</taxon>
        <taxon>Gammaproteobacteria</taxon>
        <taxon>Chromatiales</taxon>
        <taxon>Ectothiorhodospiraceae</taxon>
        <taxon>Sediminicurvatus</taxon>
    </lineage>
</organism>
<dbReference type="EMBL" id="QFFI01000057">
    <property type="protein sequence ID" value="PWG60991.1"/>
    <property type="molecule type" value="Genomic_DNA"/>
</dbReference>
<name>A0A2U2MVU7_9GAMM</name>
<feature type="region of interest" description="Disordered" evidence="1">
    <location>
        <begin position="44"/>
        <end position="76"/>
    </location>
</feature>
<gene>
    <name evidence="2" type="ORF">DEM34_18750</name>
</gene>
<evidence type="ECO:0000313" key="3">
    <source>
        <dbReference type="Proteomes" id="UP000245474"/>
    </source>
</evidence>
<protein>
    <submittedName>
        <fullName evidence="2">Host attachment protein</fullName>
    </submittedName>
</protein>
<dbReference type="Proteomes" id="UP000245474">
    <property type="component" value="Unassembled WGS sequence"/>
</dbReference>
<sequence length="165" mass="18483">MSEYCVVVAEGARARFFTLERPDLPELEGGPDLMEHLSLANPRHRAHDSKVYADARSGRNRTPGGQGHAYDEHRDGHDAEMEHRFARDIARQLDGLARSNGTRRVILCAEKRMLGFLRNGLPELPGVEIREVQKDLAKLGPRELQEHLARDGLLPRRRPPAGPGS</sequence>
<reference evidence="2 3" key="1">
    <citation type="submission" date="2018-05" db="EMBL/GenBank/DDBJ databases">
        <title>Spiribacter halobius sp. nov., a moderately halophilic bacterium isolated from marine solar saltern.</title>
        <authorList>
            <person name="Zheng W.-S."/>
            <person name="Lu D.-C."/>
            <person name="Du Z.-J."/>
        </authorList>
    </citation>
    <scope>NUCLEOTIDE SEQUENCE [LARGE SCALE GENOMIC DNA]</scope>
    <source>
        <strain evidence="2 3">E85</strain>
    </source>
</reference>